<dbReference type="AlphaFoldDB" id="A0A1C7M2W7"/>
<gene>
    <name evidence="2" type="ORF">A0H81_08682</name>
</gene>
<dbReference type="STRING" id="5627.A0A1C7M2W7"/>
<keyword evidence="3" id="KW-1185">Reference proteome</keyword>
<evidence type="ECO:0000313" key="3">
    <source>
        <dbReference type="Proteomes" id="UP000092993"/>
    </source>
</evidence>
<accession>A0A1C7M2W7</accession>
<proteinExistence type="predicted"/>
<protein>
    <submittedName>
        <fullName evidence="2">Uncharacterized protein</fullName>
    </submittedName>
</protein>
<reference evidence="2 3" key="1">
    <citation type="submission" date="2016-03" db="EMBL/GenBank/DDBJ databases">
        <title>Whole genome sequencing of Grifola frondosa 9006-11.</title>
        <authorList>
            <person name="Min B."/>
            <person name="Park H."/>
            <person name="Kim J.-G."/>
            <person name="Cho H."/>
            <person name="Oh Y.-L."/>
            <person name="Kong W.-S."/>
            <person name="Choi I.-G."/>
        </authorList>
    </citation>
    <scope>NUCLEOTIDE SEQUENCE [LARGE SCALE GENOMIC DNA]</scope>
    <source>
        <strain evidence="2 3">9006-11</strain>
    </source>
</reference>
<sequence>MSHSPVLHRDHEHYSSPQLAPPHGRAPSRSPYQHHAQPEHNGVDQQGAGGRSYIPAGATPPPVPPTFASIMNAYPAPPMASPPAVDAPQRVHVREWRWTEERSRAIFSTSGAMTSHC</sequence>
<evidence type="ECO:0000313" key="2">
    <source>
        <dbReference type="EMBL" id="OBZ71281.1"/>
    </source>
</evidence>
<feature type="region of interest" description="Disordered" evidence="1">
    <location>
        <begin position="1"/>
        <end position="89"/>
    </location>
</feature>
<organism evidence="2 3">
    <name type="scientific">Grifola frondosa</name>
    <name type="common">Maitake</name>
    <name type="synonym">Polyporus frondosus</name>
    <dbReference type="NCBI Taxonomy" id="5627"/>
    <lineage>
        <taxon>Eukaryota</taxon>
        <taxon>Fungi</taxon>
        <taxon>Dikarya</taxon>
        <taxon>Basidiomycota</taxon>
        <taxon>Agaricomycotina</taxon>
        <taxon>Agaricomycetes</taxon>
        <taxon>Polyporales</taxon>
        <taxon>Grifolaceae</taxon>
        <taxon>Grifola</taxon>
    </lineage>
</organism>
<evidence type="ECO:0000256" key="1">
    <source>
        <dbReference type="SAM" id="MobiDB-lite"/>
    </source>
</evidence>
<dbReference type="EMBL" id="LUGG01000011">
    <property type="protein sequence ID" value="OBZ71281.1"/>
    <property type="molecule type" value="Genomic_DNA"/>
</dbReference>
<comment type="caution">
    <text evidence="2">The sequence shown here is derived from an EMBL/GenBank/DDBJ whole genome shotgun (WGS) entry which is preliminary data.</text>
</comment>
<name>A0A1C7M2W7_GRIFR</name>
<dbReference type="Proteomes" id="UP000092993">
    <property type="component" value="Unassembled WGS sequence"/>
</dbReference>